<organism evidence="1 2">
    <name type="scientific">Apibacter adventoris</name>
    <dbReference type="NCBI Taxonomy" id="1679466"/>
    <lineage>
        <taxon>Bacteria</taxon>
        <taxon>Pseudomonadati</taxon>
        <taxon>Bacteroidota</taxon>
        <taxon>Flavobacteriia</taxon>
        <taxon>Flavobacteriales</taxon>
        <taxon>Weeksellaceae</taxon>
        <taxon>Apibacter</taxon>
    </lineage>
</organism>
<dbReference type="RefSeq" id="WP_105247695.1">
    <property type="nucleotide sequence ID" value="NZ_PSZM01000046.1"/>
</dbReference>
<comment type="caution">
    <text evidence="1">The sequence shown here is derived from an EMBL/GenBank/DDBJ whole genome shotgun (WGS) entry which is preliminary data.</text>
</comment>
<name>A0A2S8A7J5_9FLAO</name>
<reference evidence="1 2" key="1">
    <citation type="submission" date="2018-02" db="EMBL/GenBank/DDBJ databases">
        <title>Genome sequences of Apibacter spp., gut symbionts of Asian honey bees.</title>
        <authorList>
            <person name="Kwong W.K."/>
            <person name="Steele M.I."/>
            <person name="Moran N.A."/>
        </authorList>
    </citation>
    <scope>NUCLEOTIDE SEQUENCE [LARGE SCALE GENOMIC DNA]</scope>
    <source>
        <strain evidence="2">wkB301</strain>
    </source>
</reference>
<protein>
    <submittedName>
        <fullName evidence="1">Uncharacterized protein</fullName>
    </submittedName>
</protein>
<evidence type="ECO:0000313" key="2">
    <source>
        <dbReference type="Proteomes" id="UP000238042"/>
    </source>
</evidence>
<keyword evidence="2" id="KW-1185">Reference proteome</keyword>
<sequence length="88" mass="10479">MSRFEFGPANNDGSGESSVNLLTNQYIGKWSYYDVNKDYLVKMPEIRAKMIFPKIYLENFSSDIYFDYSEKCSELYYKKKQDLLNKKE</sequence>
<dbReference type="EMBL" id="PSZM01000046">
    <property type="protein sequence ID" value="PQL90544.1"/>
    <property type="molecule type" value="Genomic_DNA"/>
</dbReference>
<dbReference type="OrthoDB" id="1439845at2"/>
<accession>A0A2S8A7J5</accession>
<gene>
    <name evidence="1" type="ORF">C4S77_11715</name>
</gene>
<proteinExistence type="predicted"/>
<evidence type="ECO:0000313" key="1">
    <source>
        <dbReference type="EMBL" id="PQL90544.1"/>
    </source>
</evidence>
<dbReference type="Proteomes" id="UP000238042">
    <property type="component" value="Unassembled WGS sequence"/>
</dbReference>
<dbReference type="AlphaFoldDB" id="A0A2S8A7J5"/>